<proteinExistence type="predicted"/>
<name>A0ACC2KH88_PERAE</name>
<reference evidence="1 2" key="1">
    <citation type="journal article" date="2022" name="Hortic Res">
        <title>A haplotype resolved chromosomal level avocado genome allows analysis of novel avocado genes.</title>
        <authorList>
            <person name="Nath O."/>
            <person name="Fletcher S.J."/>
            <person name="Hayward A."/>
            <person name="Shaw L.M."/>
            <person name="Masouleh A.K."/>
            <person name="Furtado A."/>
            <person name="Henry R.J."/>
            <person name="Mitter N."/>
        </authorList>
    </citation>
    <scope>NUCLEOTIDE SEQUENCE [LARGE SCALE GENOMIC DNA]</scope>
    <source>
        <strain evidence="2">cv. Hass</strain>
    </source>
</reference>
<sequence length="210" mass="22727">MGTLGAIAAILTPYFHTFTIALLSLTFPLSFLLLARLSLAQHLLTFTLGPPPSPSLFSLFTSTNPPLIHSLVFILTATALVHVSTGRILQPGLRIAWASLCALHLCVESGIEATTVAGLRPVSIVQVASLHRGLFFVGLCETMVVGSRVIVRPIVDDTIYGVKKEETSAERVAMGAAFGALWWWRLRFEVEVLGATVEVKERIVVGCYIV</sequence>
<evidence type="ECO:0000313" key="2">
    <source>
        <dbReference type="Proteomes" id="UP001234297"/>
    </source>
</evidence>
<comment type="caution">
    <text evidence="1">The sequence shown here is derived from an EMBL/GenBank/DDBJ whole genome shotgun (WGS) entry which is preliminary data.</text>
</comment>
<evidence type="ECO:0000313" key="1">
    <source>
        <dbReference type="EMBL" id="KAJ8620484.1"/>
    </source>
</evidence>
<dbReference type="Proteomes" id="UP001234297">
    <property type="component" value="Chromosome 9"/>
</dbReference>
<organism evidence="1 2">
    <name type="scientific">Persea americana</name>
    <name type="common">Avocado</name>
    <dbReference type="NCBI Taxonomy" id="3435"/>
    <lineage>
        <taxon>Eukaryota</taxon>
        <taxon>Viridiplantae</taxon>
        <taxon>Streptophyta</taxon>
        <taxon>Embryophyta</taxon>
        <taxon>Tracheophyta</taxon>
        <taxon>Spermatophyta</taxon>
        <taxon>Magnoliopsida</taxon>
        <taxon>Magnoliidae</taxon>
        <taxon>Laurales</taxon>
        <taxon>Lauraceae</taxon>
        <taxon>Persea</taxon>
    </lineage>
</organism>
<dbReference type="EMBL" id="CM056817">
    <property type="protein sequence ID" value="KAJ8620484.1"/>
    <property type="molecule type" value="Genomic_DNA"/>
</dbReference>
<protein>
    <submittedName>
        <fullName evidence="1">Uncharacterized protein</fullName>
    </submittedName>
</protein>
<accession>A0ACC2KH88</accession>
<gene>
    <name evidence="1" type="ORF">MRB53_029013</name>
</gene>
<keyword evidence="2" id="KW-1185">Reference proteome</keyword>